<dbReference type="GO" id="GO:0031047">
    <property type="term" value="P:regulatory ncRNA-mediated gene silencing"/>
    <property type="evidence" value="ECO:0007669"/>
    <property type="project" value="UniProtKB-UniRule"/>
</dbReference>
<name>Q5DFK3_SCHJA</name>
<keyword evidence="2" id="KW-0810">Translation regulation</keyword>
<evidence type="ECO:0000256" key="2">
    <source>
        <dbReference type="RuleBase" id="RU367083"/>
    </source>
</evidence>
<feature type="region of interest" description="Disordered" evidence="3">
    <location>
        <begin position="89"/>
        <end position="108"/>
    </location>
</feature>
<feature type="compositionally biased region" description="Basic and acidic residues" evidence="3">
    <location>
        <begin position="89"/>
        <end position="103"/>
    </location>
</feature>
<dbReference type="AlphaFoldDB" id="Q5DFK3"/>
<dbReference type="SUPFAM" id="SSF48452">
    <property type="entry name" value="TPR-like"/>
    <property type="match status" value="1"/>
</dbReference>
<dbReference type="InterPro" id="IPR039740">
    <property type="entry name" value="CNOT10"/>
</dbReference>
<dbReference type="GO" id="GO:0005634">
    <property type="term" value="C:nucleus"/>
    <property type="evidence" value="ECO:0007669"/>
    <property type="project" value="UniProtKB-SubCell"/>
</dbReference>
<keyword evidence="2" id="KW-0805">Transcription regulation</keyword>
<proteinExistence type="evidence at transcript level"/>
<keyword evidence="2" id="KW-0539">Nucleus</keyword>
<dbReference type="GO" id="GO:0030014">
    <property type="term" value="C:CCR4-NOT complex"/>
    <property type="evidence" value="ECO:0007669"/>
    <property type="project" value="UniProtKB-UniRule"/>
</dbReference>
<dbReference type="GO" id="GO:0005737">
    <property type="term" value="C:cytoplasm"/>
    <property type="evidence" value="ECO:0007669"/>
    <property type="project" value="UniProtKB-SubCell"/>
</dbReference>
<comment type="function">
    <text evidence="2">Component of the CCR4-NOT complex which is one of the major cellular mRNA deadenylases and is linked to various cellular processes including bulk mRNA degradation, miRNA-mediated repression, translational repression during translational initiation and general transcription regulation.</text>
</comment>
<comment type="subcellular location">
    <subcellularLocation>
        <location evidence="2">Cytoplasm</location>
    </subcellularLocation>
    <subcellularLocation>
        <location evidence="2">Nucleus</location>
    </subcellularLocation>
</comment>
<keyword evidence="2" id="KW-0943">RNA-mediated gene silencing</keyword>
<reference evidence="4" key="2">
    <citation type="journal article" date="2006" name="PLoS Pathog.">
        <title>New perspectives on host-parasite interplay by comparative transcriptomic and proteomic analyses of Schistosoma japonicum.</title>
        <authorList>
            <person name="Liu F."/>
            <person name="Lu J."/>
            <person name="Hu W."/>
            <person name="Wang S.Y."/>
            <person name="Cui S.J."/>
            <person name="Chi M."/>
            <person name="Yan Q."/>
            <person name="Wang X.R."/>
            <person name="Song H.D."/>
            <person name="Xu X.N."/>
            <person name="Wang J.J."/>
            <person name="Zhang X.L."/>
            <person name="Zhang X."/>
            <person name="Wang Z.Q."/>
            <person name="Xue C.L."/>
            <person name="Brindley P.J."/>
            <person name="McManus D.P."/>
            <person name="Yang P.Y."/>
            <person name="Feng Z."/>
            <person name="Chen Z."/>
            <person name="Han Z.G."/>
        </authorList>
    </citation>
    <scope>NUCLEOTIDE SEQUENCE</scope>
</reference>
<keyword evidence="2" id="KW-0804">Transcription</keyword>
<dbReference type="EMBL" id="AY813671">
    <property type="protein sequence ID" value="AAW25403.1"/>
    <property type="molecule type" value="mRNA"/>
</dbReference>
<evidence type="ECO:0000256" key="3">
    <source>
        <dbReference type="SAM" id="MobiDB-lite"/>
    </source>
</evidence>
<dbReference type="InterPro" id="IPR011990">
    <property type="entry name" value="TPR-like_helical_dom_sf"/>
</dbReference>
<protein>
    <recommendedName>
        <fullName evidence="2">CCR4-NOT transcription complex subunit 10</fullName>
    </recommendedName>
</protein>
<dbReference type="PANTHER" id="PTHR12979">
    <property type="entry name" value="CCR4-NOT TRANSCRIPTION COMPLEX SUBUNIT 10"/>
    <property type="match status" value="1"/>
</dbReference>
<dbReference type="GO" id="GO:0017148">
    <property type="term" value="P:negative regulation of translation"/>
    <property type="evidence" value="ECO:0007669"/>
    <property type="project" value="TreeGrafter"/>
</dbReference>
<evidence type="ECO:0000313" key="4">
    <source>
        <dbReference type="EMBL" id="AAW25403.1"/>
    </source>
</evidence>
<keyword evidence="2" id="KW-0963">Cytoplasm</keyword>
<dbReference type="PANTHER" id="PTHR12979:SF5">
    <property type="entry name" value="CCR4-NOT TRANSCRIPTION COMPLEX SUBUNIT 10"/>
    <property type="match status" value="1"/>
</dbReference>
<evidence type="ECO:0000256" key="1">
    <source>
        <dbReference type="ARBA" id="ARBA00010080"/>
    </source>
</evidence>
<organism evidence="4">
    <name type="scientific">Schistosoma japonicum</name>
    <name type="common">Blood fluke</name>
    <dbReference type="NCBI Taxonomy" id="6182"/>
    <lineage>
        <taxon>Eukaryota</taxon>
        <taxon>Metazoa</taxon>
        <taxon>Spiralia</taxon>
        <taxon>Lophotrochozoa</taxon>
        <taxon>Platyhelminthes</taxon>
        <taxon>Trematoda</taxon>
        <taxon>Digenea</taxon>
        <taxon>Strigeidida</taxon>
        <taxon>Schistosomatoidea</taxon>
        <taxon>Schistosomatidae</taxon>
        <taxon>Schistosoma</taxon>
    </lineage>
</organism>
<sequence length="151" mass="17195">MSEEVPDDKRLVSDAASCYRRKDFEQCLSILEKLKSGKSNDTNVKINKALLSYIHKSGYSESEQYISELKRIAAIEGVNLDDCDDKILGRRNPDRSDEAHTSKDLLPNTPPHLVSKSPILINLLYNYAVVLFYQRQYAQAENSLLTALIFR</sequence>
<accession>Q5DFK3</accession>
<comment type="similarity">
    <text evidence="1 2">Belongs to the CNOT10 family.</text>
</comment>
<dbReference type="GO" id="GO:0006402">
    <property type="term" value="P:mRNA catabolic process"/>
    <property type="evidence" value="ECO:0007669"/>
    <property type="project" value="TreeGrafter"/>
</dbReference>
<reference evidence="4" key="1">
    <citation type="submission" date="2004-11" db="EMBL/GenBank/DDBJ databases">
        <title>The full-length cDNA sequences of Schistosoma japonicum genes.</title>
        <authorList>
            <person name="Han Z."/>
        </authorList>
    </citation>
    <scope>NUCLEOTIDE SEQUENCE</scope>
</reference>